<dbReference type="GO" id="GO:0051205">
    <property type="term" value="P:protein insertion into membrane"/>
    <property type="evidence" value="ECO:0007669"/>
    <property type="project" value="TreeGrafter"/>
</dbReference>
<comment type="similarity">
    <text evidence="2 13">Belongs to the OXA1/ALB3/YidC family. Type 1 subfamily.</text>
</comment>
<dbReference type="InterPro" id="IPR028055">
    <property type="entry name" value="YidC/Oxa/ALB_C"/>
</dbReference>
<dbReference type="HAMAP" id="MF_01810">
    <property type="entry name" value="YidC_type1"/>
    <property type="match status" value="1"/>
</dbReference>
<dbReference type="GO" id="GO:0015031">
    <property type="term" value="P:protein transport"/>
    <property type="evidence" value="ECO:0007669"/>
    <property type="project" value="UniProtKB-KW"/>
</dbReference>
<evidence type="ECO:0000256" key="12">
    <source>
        <dbReference type="ARBA" id="ARBA00033342"/>
    </source>
</evidence>
<evidence type="ECO:0000256" key="11">
    <source>
        <dbReference type="ARBA" id="ARBA00033245"/>
    </source>
</evidence>
<dbReference type="NCBIfam" id="NF002352">
    <property type="entry name" value="PRK01318.1-3"/>
    <property type="match status" value="1"/>
</dbReference>
<evidence type="ECO:0000313" key="16">
    <source>
        <dbReference type="EMBL" id="PNS08755.1"/>
    </source>
</evidence>
<dbReference type="Proteomes" id="UP000236220">
    <property type="component" value="Unassembled WGS sequence"/>
</dbReference>
<keyword evidence="9 13" id="KW-0472">Membrane</keyword>
<dbReference type="EMBL" id="NPZB01000001">
    <property type="protein sequence ID" value="PNS08755.1"/>
    <property type="molecule type" value="Genomic_DNA"/>
</dbReference>
<evidence type="ECO:0000256" key="5">
    <source>
        <dbReference type="ARBA" id="ARBA00022475"/>
    </source>
</evidence>
<keyword evidence="6 13" id="KW-0812">Transmembrane</keyword>
<comment type="subunit">
    <text evidence="13">Interacts with the Sec translocase complex via SecD. Specifically interacts with transmembrane segments of nascent integral membrane proteins during membrane integration.</text>
</comment>
<dbReference type="InterPro" id="IPR001708">
    <property type="entry name" value="YidC/ALB3/OXA1/COX18"/>
</dbReference>
<dbReference type="NCBIfam" id="TIGR03593">
    <property type="entry name" value="yidC_nterm"/>
    <property type="match status" value="1"/>
</dbReference>
<dbReference type="Gene3D" id="2.70.98.90">
    <property type="match status" value="1"/>
</dbReference>
<keyword evidence="17" id="KW-1185">Reference proteome</keyword>
<feature type="transmembrane region" description="Helical" evidence="13">
    <location>
        <begin position="367"/>
        <end position="388"/>
    </location>
</feature>
<comment type="caution">
    <text evidence="16">The sequence shown here is derived from an EMBL/GenBank/DDBJ whole genome shotgun (WGS) entry which is preliminary data.</text>
</comment>
<dbReference type="InterPro" id="IPR038221">
    <property type="entry name" value="YidC_periplasmic_sf"/>
</dbReference>
<dbReference type="CDD" id="cd19961">
    <property type="entry name" value="EcYidC-like_peri"/>
    <property type="match status" value="1"/>
</dbReference>
<dbReference type="NCBIfam" id="TIGR03592">
    <property type="entry name" value="yidC_oxa1_cterm"/>
    <property type="match status" value="1"/>
</dbReference>
<dbReference type="PANTHER" id="PTHR12428:SF65">
    <property type="entry name" value="CYTOCHROME C OXIDASE ASSEMBLY PROTEIN COX18, MITOCHONDRIAL"/>
    <property type="match status" value="1"/>
</dbReference>
<comment type="caution">
    <text evidence="13">Lacks conserved residue(s) required for the propagation of feature annotation.</text>
</comment>
<evidence type="ECO:0000256" key="9">
    <source>
        <dbReference type="ARBA" id="ARBA00023136"/>
    </source>
</evidence>
<evidence type="ECO:0000256" key="10">
    <source>
        <dbReference type="ARBA" id="ARBA00023186"/>
    </source>
</evidence>
<comment type="subcellular location">
    <subcellularLocation>
        <location evidence="1">Cell inner membrane</location>
        <topology evidence="1">Multi-pass membrane protein</topology>
    </subcellularLocation>
    <subcellularLocation>
        <location evidence="13">Cell membrane</location>
        <topology evidence="13">Multi-pass membrane protein</topology>
    </subcellularLocation>
</comment>
<proteinExistence type="inferred from homology"/>
<dbReference type="InterPro" id="IPR047196">
    <property type="entry name" value="YidC_ALB_C"/>
</dbReference>
<comment type="function">
    <text evidence="13">Required for the insertion and/or proper folding and/or complex formation of integral membrane proteins into the membrane. Involved in integration of membrane proteins that insert both dependently and independently of the Sec translocase complex, as well as at least some lipoproteins. Aids folding of multispanning membrane proteins.</text>
</comment>
<dbReference type="AlphaFoldDB" id="A0A2K1Q138"/>
<dbReference type="GO" id="GO:0005886">
    <property type="term" value="C:plasma membrane"/>
    <property type="evidence" value="ECO:0007669"/>
    <property type="project" value="UniProtKB-SubCell"/>
</dbReference>
<organism evidence="16 17">
    <name type="scientific">Solilutibacter silvestris</name>
    <dbReference type="NCBI Taxonomy" id="1645665"/>
    <lineage>
        <taxon>Bacteria</taxon>
        <taxon>Pseudomonadati</taxon>
        <taxon>Pseudomonadota</taxon>
        <taxon>Gammaproteobacteria</taxon>
        <taxon>Lysobacterales</taxon>
        <taxon>Lysobacteraceae</taxon>
        <taxon>Solilutibacter</taxon>
    </lineage>
</organism>
<gene>
    <name evidence="13" type="primary">yidC</name>
    <name evidence="16" type="ORF">Lysil_0384</name>
</gene>
<evidence type="ECO:0000256" key="4">
    <source>
        <dbReference type="ARBA" id="ARBA00022448"/>
    </source>
</evidence>
<evidence type="ECO:0000256" key="13">
    <source>
        <dbReference type="HAMAP-Rule" id="MF_01810"/>
    </source>
</evidence>
<dbReference type="PANTHER" id="PTHR12428">
    <property type="entry name" value="OXA1"/>
    <property type="match status" value="1"/>
</dbReference>
<dbReference type="PRINTS" id="PR00701">
    <property type="entry name" value="60KDINNERMP"/>
</dbReference>
<keyword evidence="10 13" id="KW-0143">Chaperone</keyword>
<evidence type="ECO:0000313" key="17">
    <source>
        <dbReference type="Proteomes" id="UP000236220"/>
    </source>
</evidence>
<feature type="domain" description="Membrane insertase YidC N-terminal" evidence="15">
    <location>
        <begin position="79"/>
        <end position="356"/>
    </location>
</feature>
<dbReference type="OrthoDB" id="9780552at2"/>
<reference evidence="16 17" key="1">
    <citation type="submission" date="2017-08" db="EMBL/GenBank/DDBJ databases">
        <title>Lysobacter sylvestris genome.</title>
        <authorList>
            <person name="Zhang D.-C."/>
            <person name="Albuquerque L."/>
            <person name="Franca L."/>
            <person name="Froufe H.J.C."/>
            <person name="Barroso C."/>
            <person name="Egas C."/>
            <person name="Da Costa M."/>
            <person name="Margesin R."/>
        </authorList>
    </citation>
    <scope>NUCLEOTIDE SEQUENCE [LARGE SCALE GENOMIC DNA]</scope>
    <source>
        <strain evidence="16 17">AM20-91</strain>
    </source>
</reference>
<protein>
    <recommendedName>
        <fullName evidence="3 13">Membrane protein insertase YidC</fullName>
    </recommendedName>
    <alternativeName>
        <fullName evidence="12 13">Foldase YidC</fullName>
    </alternativeName>
    <alternativeName>
        <fullName evidence="11 13">Membrane integrase YidC</fullName>
    </alternativeName>
    <alternativeName>
        <fullName evidence="13">Membrane protein YidC</fullName>
    </alternativeName>
</protein>
<dbReference type="InterPro" id="IPR028053">
    <property type="entry name" value="Membr_insert_YidC_N"/>
</dbReference>
<evidence type="ECO:0000256" key="8">
    <source>
        <dbReference type="ARBA" id="ARBA00022989"/>
    </source>
</evidence>
<dbReference type="Pfam" id="PF02096">
    <property type="entry name" value="60KD_IMP"/>
    <property type="match status" value="1"/>
</dbReference>
<dbReference type="CDD" id="cd20070">
    <property type="entry name" value="5TM_YidC_Alb3"/>
    <property type="match status" value="1"/>
</dbReference>
<dbReference type="InterPro" id="IPR019998">
    <property type="entry name" value="Membr_insert_YidC"/>
</dbReference>
<keyword evidence="8 13" id="KW-1133">Transmembrane helix</keyword>
<name>A0A2K1Q138_9GAMM</name>
<dbReference type="GO" id="GO:0032977">
    <property type="term" value="F:membrane insertase activity"/>
    <property type="evidence" value="ECO:0007669"/>
    <property type="project" value="InterPro"/>
</dbReference>
<evidence type="ECO:0000259" key="15">
    <source>
        <dbReference type="Pfam" id="PF14849"/>
    </source>
</evidence>
<evidence type="ECO:0000259" key="14">
    <source>
        <dbReference type="Pfam" id="PF02096"/>
    </source>
</evidence>
<dbReference type="RefSeq" id="WP_103073893.1">
    <property type="nucleotide sequence ID" value="NZ_NPZB01000001.1"/>
</dbReference>
<keyword evidence="5 13" id="KW-1003">Cell membrane</keyword>
<evidence type="ECO:0000256" key="2">
    <source>
        <dbReference type="ARBA" id="ARBA00010527"/>
    </source>
</evidence>
<accession>A0A2K1Q138</accession>
<evidence type="ECO:0000256" key="7">
    <source>
        <dbReference type="ARBA" id="ARBA00022927"/>
    </source>
</evidence>
<evidence type="ECO:0000256" key="6">
    <source>
        <dbReference type="ARBA" id="ARBA00022692"/>
    </source>
</evidence>
<keyword evidence="4 13" id="KW-0813">Transport</keyword>
<evidence type="ECO:0000256" key="3">
    <source>
        <dbReference type="ARBA" id="ARBA00015325"/>
    </source>
</evidence>
<evidence type="ECO:0000256" key="1">
    <source>
        <dbReference type="ARBA" id="ARBA00004429"/>
    </source>
</evidence>
<feature type="transmembrane region" description="Helical" evidence="13">
    <location>
        <begin position="511"/>
        <end position="533"/>
    </location>
</feature>
<feature type="transmembrane region" description="Helical" evidence="13">
    <location>
        <begin position="430"/>
        <end position="453"/>
    </location>
</feature>
<feature type="domain" description="Membrane insertase YidC/Oxa/ALB C-terminal" evidence="14">
    <location>
        <begin position="367"/>
        <end position="545"/>
    </location>
</feature>
<dbReference type="Pfam" id="PF14849">
    <property type="entry name" value="YidC_periplas"/>
    <property type="match status" value="1"/>
</dbReference>
<keyword evidence="7 13" id="KW-0653">Protein transport</keyword>
<dbReference type="PRINTS" id="PR01900">
    <property type="entry name" value="YIDCPROTEIN"/>
</dbReference>
<sequence>MNQTRLTLLFAWLMVAVLLWMEWGKEHAAPQTPAAVVPVAQTVPQVVPGATPATVPTASVPGQAAAPATTSASAAPAAVQVETDVLRVQLDGGSFRQVDLLQYPKTLGGNDPVRLFSADNADYYQAQTGWSGQGGSAAPNHAGFVADGGATQFKLAPGANTLDVPFTWVANGVTIHRVVRFTRGSYAVDVRDSVSNAGTTPWQGYVYRQLVRVPPTLQTGMMHPESYSFVGATWSDGKHYARRPFKDYMDGGAVDQTIQGGWLAMPQHHFISVWIPQADQSSKVSLSQNGPADSIAAMGPGFTVQPGQAATTTARLWVGPKDVKALDALGVPGLDRAIDYSRFDMFAYLGTGLFWLLSKIHGLIGNWGWSIIGLVFLLKLALFPLSNAQYKSTAKMRRMQPRMKALQERYGDDKQKLQMAMMELYKTEKINPIGGCLPIIPQTIIFMTLYWVLSESVELRHAPWMGWIHDLTARDPYFVLPILNAAIMFFTQHLTPPAPGMDPTQQKMMKAMPVIFGVILAFLPAGLVLYQVANGALGLLQQTYMLRKYADKASPGTHETKKK</sequence>